<dbReference type="InterPro" id="IPR019430">
    <property type="entry name" value="7TM_GPCR_serpentine_rcpt_Srx"/>
</dbReference>
<organism evidence="1 2">
    <name type="scientific">Pristionchus pacificus</name>
    <name type="common">Parasitic nematode worm</name>
    <dbReference type="NCBI Taxonomy" id="54126"/>
    <lineage>
        <taxon>Eukaryota</taxon>
        <taxon>Metazoa</taxon>
        <taxon>Ecdysozoa</taxon>
        <taxon>Nematoda</taxon>
        <taxon>Chromadorea</taxon>
        <taxon>Rhabditida</taxon>
        <taxon>Rhabditina</taxon>
        <taxon>Diplogasteromorpha</taxon>
        <taxon>Diplogasteroidea</taxon>
        <taxon>Neodiplogasteridae</taxon>
        <taxon>Pristionchus</taxon>
    </lineage>
</organism>
<reference evidence="2" key="1">
    <citation type="journal article" date="2008" name="Nat. Genet.">
        <title>The Pristionchus pacificus genome provides a unique perspective on nematode lifestyle and parasitism.</title>
        <authorList>
            <person name="Dieterich C."/>
            <person name="Clifton S.W."/>
            <person name="Schuster L.N."/>
            <person name="Chinwalla A."/>
            <person name="Delehaunty K."/>
            <person name="Dinkelacker I."/>
            <person name="Fulton L."/>
            <person name="Fulton R."/>
            <person name="Godfrey J."/>
            <person name="Minx P."/>
            <person name="Mitreva M."/>
            <person name="Roeseler W."/>
            <person name="Tian H."/>
            <person name="Witte H."/>
            <person name="Yang S.P."/>
            <person name="Wilson R.K."/>
            <person name="Sommer R.J."/>
        </authorList>
    </citation>
    <scope>NUCLEOTIDE SEQUENCE [LARGE SCALE GENOMIC DNA]</scope>
    <source>
        <strain evidence="2">PS312</strain>
    </source>
</reference>
<evidence type="ECO:0000313" key="1">
    <source>
        <dbReference type="EnsemblMetazoa" id="PPA45779.1"/>
    </source>
</evidence>
<protein>
    <submittedName>
        <fullName evidence="1">G protein-coupled receptor</fullName>
    </submittedName>
</protein>
<accession>A0A454Y3M1</accession>
<keyword evidence="2" id="KW-1185">Reference proteome</keyword>
<dbReference type="Proteomes" id="UP000005239">
    <property type="component" value="Unassembled WGS sequence"/>
</dbReference>
<proteinExistence type="predicted"/>
<sequence>MDLTTLEHLKFWRKEELEVNLFFQSFSQTLPFVGCFITFAYITPHLESRFLSTTGVWHAVYFIDGLNNRHIPHEDRVLYAKVEEEQFD</sequence>
<gene>
    <name evidence="1" type="primary">WBGene00284148</name>
</gene>
<name>A0A454Y3M1_PRIPA</name>
<accession>A0A8R1ZAY8</accession>
<dbReference type="Pfam" id="PF10328">
    <property type="entry name" value="7TM_GPCR_Srx"/>
    <property type="match status" value="1"/>
</dbReference>
<dbReference type="EnsemblMetazoa" id="PPA45779.1">
    <property type="protein sequence ID" value="PPA45779.1"/>
    <property type="gene ID" value="WBGene00284148"/>
</dbReference>
<evidence type="ECO:0000313" key="2">
    <source>
        <dbReference type="Proteomes" id="UP000005239"/>
    </source>
</evidence>
<dbReference type="AlphaFoldDB" id="A0A454Y3M1"/>
<reference evidence="1" key="2">
    <citation type="submission" date="2022-06" db="UniProtKB">
        <authorList>
            <consortium name="EnsemblMetazoa"/>
        </authorList>
    </citation>
    <scope>IDENTIFICATION</scope>
    <source>
        <strain evidence="1">PS312</strain>
    </source>
</reference>